<feature type="region of interest" description="Disordered" evidence="6">
    <location>
        <begin position="1"/>
        <end position="39"/>
    </location>
</feature>
<evidence type="ECO:0000259" key="8">
    <source>
        <dbReference type="Pfam" id="PF05425"/>
    </source>
</evidence>
<dbReference type="PATRIC" id="fig|306537.10.peg.544"/>
<evidence type="ECO:0000256" key="6">
    <source>
        <dbReference type="SAM" id="MobiDB-lite"/>
    </source>
</evidence>
<dbReference type="EMBL" id="CR931997">
    <property type="protein sequence ID" value="CAI36691.1"/>
    <property type="molecule type" value="Genomic_DNA"/>
</dbReference>
<dbReference type="STRING" id="306537.jk0532"/>
<dbReference type="PANTHER" id="PTHR34820">
    <property type="entry name" value="INNER MEMBRANE PROTEIN YEBZ"/>
    <property type="match status" value="1"/>
</dbReference>
<proteinExistence type="predicted"/>
<evidence type="ECO:0000313" key="9">
    <source>
        <dbReference type="EMBL" id="CAI36691.1"/>
    </source>
</evidence>
<keyword evidence="2" id="KW-1003">Cell membrane</keyword>
<keyword evidence="4 7" id="KW-1133">Transmembrane helix</keyword>
<evidence type="ECO:0000256" key="2">
    <source>
        <dbReference type="ARBA" id="ARBA00022475"/>
    </source>
</evidence>
<keyword evidence="3 7" id="KW-0812">Transmembrane</keyword>
<accession>Q4JWW6</accession>
<feature type="transmembrane region" description="Helical" evidence="7">
    <location>
        <begin position="89"/>
        <end position="112"/>
    </location>
</feature>
<dbReference type="PANTHER" id="PTHR34820:SF4">
    <property type="entry name" value="INNER MEMBRANE PROTEIN YEBZ"/>
    <property type="match status" value="1"/>
</dbReference>
<sequence>MSSQADQEAKQTAEAKAAQAETKAKPTQTKQAEAQAPTQPAKLGNPGLVYLIGALVAGCFGAVIGYSFLGESLALLGIPDPGPLTTIGLPFVRGAAIFIGCLGLGGFLMSAFGTPPDKQGYLTLDGFRAARTGTWGMIGFAVLSILLIPMYMSDISGSPLKEVLKPEYWGIALDQVSASKAWLWVAIFAGVAGGLSLLTRKWIWQPIFLALSVLSLIPLALEGHSAAGGNHDYGVNSLLWHIICVSLWVGGLLALLAHAKRRGPHLALLVQRYSTLALFCIIAVAISGFINALLRVHLDELFTTQYGLVIVAKMVMTLLLAWFGWEQRSRIIPKLRAGEGESGKTTSAQRKPFIRFAALEIFIMAATIGIAVSLGRIPPPIEQIVDLTQQDVLLGYTLTEPPSIGRYFTMFRLDLIFGVGAILLQAGYMWAWLSIRKRGIEWPIQRLIWWTAGNVTLLFATSSGLGMYSMAMFGPHMLQHVILSMAVPVFWVLGGPMTLLLRALPAAGRNGVPGPREWLVVFINNPFSRFLTHPIVAGTQFVVGFYYLYLSPLFDAIAGEHAGHLFMMLHFIISGYIFYWVIIGVDAAPRNLSPFIKMLTLFAMVTFHAWFGIAMMQISEPLNAEFYNQLDFPFPVDLDHQQYLGGSITWALGEIPLLVVSIAHGFQWLRSDRREAKRFDRREERTGDEELEAYNAMLAGLSSGQIDTGNRAYYGDDYHDQDVQSTLHSAKHKSQHKSQHKTQRRGQSQPQSRTKGQAEKRPEGQAESQGEN</sequence>
<feature type="transmembrane region" description="Helical" evidence="7">
    <location>
        <begin position="530"/>
        <end position="550"/>
    </location>
</feature>
<comment type="subcellular location">
    <subcellularLocation>
        <location evidence="1">Cell membrane</location>
        <topology evidence="1">Multi-pass membrane protein</topology>
    </subcellularLocation>
</comment>
<organism evidence="9 10">
    <name type="scientific">Corynebacterium jeikeium (strain K411)</name>
    <dbReference type="NCBI Taxonomy" id="306537"/>
    <lineage>
        <taxon>Bacteria</taxon>
        <taxon>Bacillati</taxon>
        <taxon>Actinomycetota</taxon>
        <taxon>Actinomycetes</taxon>
        <taxon>Mycobacteriales</taxon>
        <taxon>Corynebacteriaceae</taxon>
        <taxon>Corynebacterium</taxon>
    </lineage>
</organism>
<dbReference type="HOGENOM" id="CLU_016803_0_0_11"/>
<feature type="transmembrane region" description="Helical" evidence="7">
    <location>
        <begin position="238"/>
        <end position="256"/>
    </location>
</feature>
<dbReference type="OrthoDB" id="5241646at2"/>
<dbReference type="AlphaFoldDB" id="Q4JWW6"/>
<feature type="domain" description="Copper resistance protein D" evidence="8">
    <location>
        <begin position="269"/>
        <end position="374"/>
    </location>
</feature>
<dbReference type="Proteomes" id="UP000000545">
    <property type="component" value="Chromosome"/>
</dbReference>
<feature type="transmembrane region" description="Helical" evidence="7">
    <location>
        <begin position="206"/>
        <end position="226"/>
    </location>
</feature>
<evidence type="ECO:0000256" key="1">
    <source>
        <dbReference type="ARBA" id="ARBA00004651"/>
    </source>
</evidence>
<keyword evidence="5 7" id="KW-0472">Membrane</keyword>
<name>Q4JWW6_CORJK</name>
<dbReference type="Pfam" id="PF09678">
    <property type="entry name" value="Caa3_CtaG"/>
    <property type="match status" value="1"/>
</dbReference>
<dbReference type="eggNOG" id="COG3336">
    <property type="taxonomic scope" value="Bacteria"/>
</dbReference>
<dbReference type="InterPro" id="IPR008457">
    <property type="entry name" value="Cu-R_CopD_dom"/>
</dbReference>
<feature type="compositionally biased region" description="Polar residues" evidence="6">
    <location>
        <begin position="745"/>
        <end position="755"/>
    </location>
</feature>
<feature type="compositionally biased region" description="Low complexity" evidence="6">
    <location>
        <begin position="14"/>
        <end position="39"/>
    </location>
</feature>
<evidence type="ECO:0000256" key="3">
    <source>
        <dbReference type="ARBA" id="ARBA00022692"/>
    </source>
</evidence>
<dbReference type="InterPro" id="IPR019108">
    <property type="entry name" value="Caa3_assmbl_CtaG-rel"/>
</dbReference>
<evidence type="ECO:0000256" key="4">
    <source>
        <dbReference type="ARBA" id="ARBA00022989"/>
    </source>
</evidence>
<feature type="transmembrane region" description="Helical" evidence="7">
    <location>
        <begin position="353"/>
        <end position="374"/>
    </location>
</feature>
<evidence type="ECO:0000256" key="5">
    <source>
        <dbReference type="ARBA" id="ARBA00023136"/>
    </source>
</evidence>
<protein>
    <submittedName>
        <fullName evidence="9">Putative membrane protein</fullName>
    </submittedName>
</protein>
<feature type="transmembrane region" description="Helical" evidence="7">
    <location>
        <begin position="595"/>
        <end position="618"/>
    </location>
</feature>
<dbReference type="RefSeq" id="WP_011273199.1">
    <property type="nucleotide sequence ID" value="NC_007164.1"/>
</dbReference>
<evidence type="ECO:0000256" key="7">
    <source>
        <dbReference type="SAM" id="Phobius"/>
    </source>
</evidence>
<feature type="transmembrane region" description="Helical" evidence="7">
    <location>
        <begin position="48"/>
        <end position="69"/>
    </location>
</feature>
<dbReference type="GO" id="GO:0006825">
    <property type="term" value="P:copper ion transport"/>
    <property type="evidence" value="ECO:0007669"/>
    <property type="project" value="InterPro"/>
</dbReference>
<dbReference type="Pfam" id="PF05425">
    <property type="entry name" value="CopD"/>
    <property type="match status" value="1"/>
</dbReference>
<feature type="region of interest" description="Disordered" evidence="6">
    <location>
        <begin position="725"/>
        <end position="772"/>
    </location>
</feature>
<feature type="transmembrane region" description="Helical" evidence="7">
    <location>
        <begin position="447"/>
        <end position="471"/>
    </location>
</feature>
<feature type="transmembrane region" description="Helical" evidence="7">
    <location>
        <begin position="181"/>
        <end position="199"/>
    </location>
</feature>
<feature type="transmembrane region" description="Helical" evidence="7">
    <location>
        <begin position="306"/>
        <end position="325"/>
    </location>
</feature>
<gene>
    <name evidence="9" type="ordered locus">jk0532</name>
</gene>
<dbReference type="GO" id="GO:0005886">
    <property type="term" value="C:plasma membrane"/>
    <property type="evidence" value="ECO:0007669"/>
    <property type="project" value="UniProtKB-SubCell"/>
</dbReference>
<feature type="transmembrane region" description="Helical" evidence="7">
    <location>
        <begin position="415"/>
        <end position="435"/>
    </location>
</feature>
<reference evidence="9 10" key="1">
    <citation type="journal article" date="2005" name="J. Bacteriol.">
        <title>Complete genome sequence and analysis of the multiresistant nosocomial pathogen Corynebacterium jeikeium K411, a lipid-requiring bacterium of the human skin flora.</title>
        <authorList>
            <person name="Tauch A."/>
            <person name="Kaiser O."/>
            <person name="Hain T."/>
            <person name="Goesmann A."/>
            <person name="Weisshaar B."/>
            <person name="Albersmeier A."/>
            <person name="Bekel T."/>
            <person name="Bischoff N."/>
            <person name="Brune I."/>
            <person name="Chakraborty T."/>
            <person name="Kalinowski J."/>
            <person name="Meyer F."/>
            <person name="Rupp O."/>
            <person name="Schneiker S."/>
            <person name="Viehoever P."/>
            <person name="Puehler A."/>
        </authorList>
    </citation>
    <scope>NUCLEOTIDE SEQUENCE [LARGE SCALE GENOMIC DNA]</scope>
    <source>
        <strain evidence="9 10">K411</strain>
    </source>
</reference>
<evidence type="ECO:0000313" key="10">
    <source>
        <dbReference type="Proteomes" id="UP000000545"/>
    </source>
</evidence>
<feature type="transmembrane region" description="Helical" evidence="7">
    <location>
        <begin position="477"/>
        <end position="501"/>
    </location>
</feature>
<feature type="transmembrane region" description="Helical" evidence="7">
    <location>
        <begin position="648"/>
        <end position="669"/>
    </location>
</feature>
<keyword evidence="10" id="KW-1185">Reference proteome</keyword>
<feature type="transmembrane region" description="Helical" evidence="7">
    <location>
        <begin position="133"/>
        <end position="152"/>
    </location>
</feature>
<feature type="compositionally biased region" description="Basic residues" evidence="6">
    <location>
        <begin position="729"/>
        <end position="744"/>
    </location>
</feature>
<dbReference type="InterPro" id="IPR032694">
    <property type="entry name" value="CopC/D"/>
</dbReference>
<feature type="transmembrane region" description="Helical" evidence="7">
    <location>
        <begin position="276"/>
        <end position="294"/>
    </location>
</feature>
<feature type="transmembrane region" description="Helical" evidence="7">
    <location>
        <begin position="562"/>
        <end position="583"/>
    </location>
</feature>
<dbReference type="KEGG" id="cjk:jk0532"/>